<feature type="compositionally biased region" description="Low complexity" evidence="6">
    <location>
        <begin position="85"/>
        <end position="95"/>
    </location>
</feature>
<comment type="similarity">
    <text evidence="2">Belongs to the UPF0057 (PMP3) family.</text>
</comment>
<feature type="transmembrane region" description="Helical" evidence="7">
    <location>
        <begin position="36"/>
        <end position="59"/>
    </location>
</feature>
<evidence type="ECO:0000313" key="8">
    <source>
        <dbReference type="EMBL" id="GMM49636.1"/>
    </source>
</evidence>
<name>A0AAV5RDK0_STABA</name>
<evidence type="ECO:0000256" key="1">
    <source>
        <dbReference type="ARBA" id="ARBA00004370"/>
    </source>
</evidence>
<feature type="compositionally biased region" description="Low complexity" evidence="6">
    <location>
        <begin position="144"/>
        <end position="176"/>
    </location>
</feature>
<evidence type="ECO:0000313" key="9">
    <source>
        <dbReference type="Proteomes" id="UP001362899"/>
    </source>
</evidence>
<dbReference type="EMBL" id="BTGC01000003">
    <property type="protein sequence ID" value="GMM49636.1"/>
    <property type="molecule type" value="Genomic_DNA"/>
</dbReference>
<evidence type="ECO:0000256" key="5">
    <source>
        <dbReference type="ARBA" id="ARBA00023136"/>
    </source>
</evidence>
<dbReference type="AlphaFoldDB" id="A0AAV5RDK0"/>
<keyword evidence="3 7" id="KW-0812">Transmembrane</keyword>
<sequence>MSSVAESPTRLFWLIVLSVFVPPLSVLLEFGCGKLFLINLLLWLFVPFGGFIHSVYYLILQRYPREAGNYEPVQSGDLESSAGTPPNNNNGPSPNYRDSRSSIDKSGAAYASTEIVDAPESTGSTAVVESNEATENDLITNLAPSKSDSSPTPSESVSDNAASNSTSVSTPSDVPSNLPPPYRPSDVQIFDNKVQRRGD</sequence>
<evidence type="ECO:0000256" key="4">
    <source>
        <dbReference type="ARBA" id="ARBA00022989"/>
    </source>
</evidence>
<gene>
    <name evidence="8" type="ORF">DASB73_005940</name>
</gene>
<dbReference type="InterPro" id="IPR000612">
    <property type="entry name" value="PMP3"/>
</dbReference>
<comment type="subcellular location">
    <subcellularLocation>
        <location evidence="1">Membrane</location>
    </subcellularLocation>
</comment>
<comment type="caution">
    <text evidence="8">The sequence shown here is derived from an EMBL/GenBank/DDBJ whole genome shotgun (WGS) entry which is preliminary data.</text>
</comment>
<evidence type="ECO:0000256" key="7">
    <source>
        <dbReference type="SAM" id="Phobius"/>
    </source>
</evidence>
<keyword evidence="4 7" id="KW-1133">Transmembrane helix</keyword>
<feature type="region of interest" description="Disordered" evidence="6">
    <location>
        <begin position="71"/>
        <end position="199"/>
    </location>
</feature>
<accession>A0AAV5RDK0</accession>
<evidence type="ECO:0000256" key="6">
    <source>
        <dbReference type="SAM" id="MobiDB-lite"/>
    </source>
</evidence>
<keyword evidence="9" id="KW-1185">Reference proteome</keyword>
<protein>
    <submittedName>
        <fullName evidence="8">Uncharacterized protein</fullName>
    </submittedName>
</protein>
<dbReference type="Proteomes" id="UP001362899">
    <property type="component" value="Unassembled WGS sequence"/>
</dbReference>
<keyword evidence="5 7" id="KW-0472">Membrane</keyword>
<feature type="transmembrane region" description="Helical" evidence="7">
    <location>
        <begin position="12"/>
        <end position="30"/>
    </location>
</feature>
<dbReference type="Pfam" id="PF01679">
    <property type="entry name" value="Pmp3"/>
    <property type="match status" value="1"/>
</dbReference>
<proteinExistence type="inferred from homology"/>
<evidence type="ECO:0000256" key="3">
    <source>
        <dbReference type="ARBA" id="ARBA00022692"/>
    </source>
</evidence>
<reference evidence="8 9" key="1">
    <citation type="journal article" date="2023" name="Elife">
        <title>Identification of key yeast species and microbe-microbe interactions impacting larval growth of Drosophila in the wild.</title>
        <authorList>
            <person name="Mure A."/>
            <person name="Sugiura Y."/>
            <person name="Maeda R."/>
            <person name="Honda K."/>
            <person name="Sakurai N."/>
            <person name="Takahashi Y."/>
            <person name="Watada M."/>
            <person name="Katoh T."/>
            <person name="Gotoh A."/>
            <person name="Gotoh Y."/>
            <person name="Taniguchi I."/>
            <person name="Nakamura K."/>
            <person name="Hayashi T."/>
            <person name="Katayama T."/>
            <person name="Uemura T."/>
            <person name="Hattori Y."/>
        </authorList>
    </citation>
    <scope>NUCLEOTIDE SEQUENCE [LARGE SCALE GENOMIC DNA]</scope>
    <source>
        <strain evidence="8 9">SB-73</strain>
    </source>
</reference>
<feature type="compositionally biased region" description="Polar residues" evidence="6">
    <location>
        <begin position="121"/>
        <end position="143"/>
    </location>
</feature>
<organism evidence="8 9">
    <name type="scientific">Starmerella bacillaris</name>
    <name type="common">Yeast</name>
    <name type="synonym">Candida zemplinina</name>
    <dbReference type="NCBI Taxonomy" id="1247836"/>
    <lineage>
        <taxon>Eukaryota</taxon>
        <taxon>Fungi</taxon>
        <taxon>Dikarya</taxon>
        <taxon>Ascomycota</taxon>
        <taxon>Saccharomycotina</taxon>
        <taxon>Dipodascomycetes</taxon>
        <taxon>Dipodascales</taxon>
        <taxon>Trichomonascaceae</taxon>
        <taxon>Starmerella</taxon>
    </lineage>
</organism>
<evidence type="ECO:0000256" key="2">
    <source>
        <dbReference type="ARBA" id="ARBA00009530"/>
    </source>
</evidence>
<dbReference type="GO" id="GO:0016020">
    <property type="term" value="C:membrane"/>
    <property type="evidence" value="ECO:0007669"/>
    <property type="project" value="UniProtKB-SubCell"/>
</dbReference>